<comment type="caution">
    <text evidence="2">The sequence shown here is derived from an EMBL/GenBank/DDBJ whole genome shotgun (WGS) entry which is preliminary data.</text>
</comment>
<gene>
    <name evidence="2" type="ORF">LCY76_17715</name>
</gene>
<protein>
    <submittedName>
        <fullName evidence="2">Uncharacterized protein</fullName>
    </submittedName>
</protein>
<name>A0A9X2BF62_9BACL</name>
<keyword evidence="1" id="KW-0812">Transmembrane</keyword>
<evidence type="ECO:0000313" key="3">
    <source>
        <dbReference type="Proteomes" id="UP001139011"/>
    </source>
</evidence>
<sequence>MNSGNWYVERRANYKTWKERFDKEMTMQQSLIYGVPTVLMILCIFLK</sequence>
<evidence type="ECO:0000313" key="2">
    <source>
        <dbReference type="EMBL" id="MCK6258415.1"/>
    </source>
</evidence>
<dbReference type="RefSeq" id="WP_156418869.1">
    <property type="nucleotide sequence ID" value="NZ_JAIWJX010000002.1"/>
</dbReference>
<dbReference type="AlphaFoldDB" id="A0A9X2BF62"/>
<keyword evidence="3" id="KW-1185">Reference proteome</keyword>
<proteinExistence type="predicted"/>
<dbReference type="Proteomes" id="UP001139011">
    <property type="component" value="Unassembled WGS sequence"/>
</dbReference>
<keyword evidence="1" id="KW-1133">Transmembrane helix</keyword>
<dbReference type="EMBL" id="JAIWJX010000002">
    <property type="protein sequence ID" value="MCK6258415.1"/>
    <property type="molecule type" value="Genomic_DNA"/>
</dbReference>
<evidence type="ECO:0000256" key="1">
    <source>
        <dbReference type="SAM" id="Phobius"/>
    </source>
</evidence>
<reference evidence="2" key="1">
    <citation type="submission" date="2021-09" db="EMBL/GenBank/DDBJ databases">
        <title>Genome analysis of Fictibacillus sp. KIGAM418 isolated from marine sediment.</title>
        <authorList>
            <person name="Seo M.-J."/>
            <person name="Cho E.-S."/>
            <person name="Hwang C.Y."/>
        </authorList>
    </citation>
    <scope>NUCLEOTIDE SEQUENCE</scope>
    <source>
        <strain evidence="2">KIGAM418</strain>
    </source>
</reference>
<keyword evidence="1" id="KW-0472">Membrane</keyword>
<feature type="transmembrane region" description="Helical" evidence="1">
    <location>
        <begin position="30"/>
        <end position="46"/>
    </location>
</feature>
<organism evidence="2 3">
    <name type="scientific">Fictibacillus marinisediminis</name>
    <dbReference type="NCBI Taxonomy" id="2878389"/>
    <lineage>
        <taxon>Bacteria</taxon>
        <taxon>Bacillati</taxon>
        <taxon>Bacillota</taxon>
        <taxon>Bacilli</taxon>
        <taxon>Bacillales</taxon>
        <taxon>Fictibacillaceae</taxon>
        <taxon>Fictibacillus</taxon>
    </lineage>
</organism>
<accession>A0A9X2BF62</accession>